<protein>
    <submittedName>
        <fullName evidence="2">Uncharacterized protein</fullName>
    </submittedName>
</protein>
<feature type="compositionally biased region" description="Low complexity" evidence="1">
    <location>
        <begin position="11"/>
        <end position="32"/>
    </location>
</feature>
<sequence length="258" mass="28538">MSKFSHGARISRLAASRLPPPASIRSPRISRSTPHRKSKETTTPPGIMVVALGPGKFYGSSLPRPRFYNDVKYSDERVDPPPPVTEPFMSWAREAHWSMGGLSFDRLRLQGRIEGNVEKLRAQQEKTLKRRDSNKQQKSPPEAAKSRSRLKETPSPPPAPIAIKRRRVVGLVEDDDDEQEAPPRKVRGVVRKLGNEFEKEAAESRPAAPAPTRNEKEVTMRTKTKKLKKGGMTVGAAVAGAAAAIRTSPRLAKRISSL</sequence>
<dbReference type="PANTHER" id="PTHR35103:SF1">
    <property type="entry name" value="OS06G0115700 PROTEIN"/>
    <property type="match status" value="1"/>
</dbReference>
<evidence type="ECO:0000313" key="3">
    <source>
        <dbReference type="Proteomes" id="UP000015453"/>
    </source>
</evidence>
<feature type="compositionally biased region" description="Basic and acidic residues" evidence="1">
    <location>
        <begin position="124"/>
        <end position="135"/>
    </location>
</feature>
<gene>
    <name evidence="2" type="ORF">M569_07871</name>
</gene>
<dbReference type="EMBL" id="AUSU01003406">
    <property type="protein sequence ID" value="EPS66908.1"/>
    <property type="molecule type" value="Genomic_DNA"/>
</dbReference>
<dbReference type="AlphaFoldDB" id="S8DUT5"/>
<feature type="compositionally biased region" description="Basic and acidic residues" evidence="1">
    <location>
        <begin position="193"/>
        <end position="203"/>
    </location>
</feature>
<dbReference type="OrthoDB" id="1723663at2759"/>
<feature type="region of interest" description="Disordered" evidence="1">
    <location>
        <begin position="124"/>
        <end position="229"/>
    </location>
</feature>
<comment type="caution">
    <text evidence="2">The sequence shown here is derived from an EMBL/GenBank/DDBJ whole genome shotgun (WGS) entry which is preliminary data.</text>
</comment>
<dbReference type="PANTHER" id="PTHR35103">
    <property type="entry name" value="OS06G0115700 PROTEIN"/>
    <property type="match status" value="1"/>
</dbReference>
<evidence type="ECO:0000313" key="2">
    <source>
        <dbReference type="EMBL" id="EPS66908.1"/>
    </source>
</evidence>
<dbReference type="Proteomes" id="UP000015453">
    <property type="component" value="Unassembled WGS sequence"/>
</dbReference>
<accession>S8DUT5</accession>
<feature type="region of interest" description="Disordered" evidence="1">
    <location>
        <begin position="1"/>
        <end position="49"/>
    </location>
</feature>
<name>S8DUT5_9LAMI</name>
<proteinExistence type="predicted"/>
<organism evidence="2 3">
    <name type="scientific">Genlisea aurea</name>
    <dbReference type="NCBI Taxonomy" id="192259"/>
    <lineage>
        <taxon>Eukaryota</taxon>
        <taxon>Viridiplantae</taxon>
        <taxon>Streptophyta</taxon>
        <taxon>Embryophyta</taxon>
        <taxon>Tracheophyta</taxon>
        <taxon>Spermatophyta</taxon>
        <taxon>Magnoliopsida</taxon>
        <taxon>eudicotyledons</taxon>
        <taxon>Gunneridae</taxon>
        <taxon>Pentapetalae</taxon>
        <taxon>asterids</taxon>
        <taxon>lamiids</taxon>
        <taxon>Lamiales</taxon>
        <taxon>Lentibulariaceae</taxon>
        <taxon>Genlisea</taxon>
    </lineage>
</organism>
<evidence type="ECO:0000256" key="1">
    <source>
        <dbReference type="SAM" id="MobiDB-lite"/>
    </source>
</evidence>
<keyword evidence="3" id="KW-1185">Reference proteome</keyword>
<reference evidence="2 3" key="1">
    <citation type="journal article" date="2013" name="BMC Genomics">
        <title>The miniature genome of a carnivorous plant Genlisea aurea contains a low number of genes and short non-coding sequences.</title>
        <authorList>
            <person name="Leushkin E.V."/>
            <person name="Sutormin R.A."/>
            <person name="Nabieva E.R."/>
            <person name="Penin A.A."/>
            <person name="Kondrashov A.S."/>
            <person name="Logacheva M.D."/>
        </authorList>
    </citation>
    <scope>NUCLEOTIDE SEQUENCE [LARGE SCALE GENOMIC DNA]</scope>
</reference>